<proteinExistence type="predicted"/>
<evidence type="ECO:0000313" key="2">
    <source>
        <dbReference type="EMBL" id="BBH93415.1"/>
    </source>
</evidence>
<reference evidence="2" key="1">
    <citation type="submission" date="2018-12" db="EMBL/GenBank/DDBJ databases">
        <title>Novel natural products biosynthetic potential of the class Ktedonobacteria.</title>
        <authorList>
            <person name="Zheng Y."/>
            <person name="Saitou A."/>
            <person name="Wang C.M."/>
            <person name="Toyoda A."/>
            <person name="Minakuchi Y."/>
            <person name="Sekiguchi Y."/>
            <person name="Ueda K."/>
            <person name="Takano H."/>
            <person name="Sakai Y."/>
            <person name="Yokota A."/>
            <person name="Yabe S."/>
        </authorList>
    </citation>
    <scope>NUCLEOTIDE SEQUENCE</scope>
    <source>
        <strain evidence="2">A3-2</strain>
    </source>
</reference>
<dbReference type="EMBL" id="AP019377">
    <property type="protein sequence ID" value="BBH93415.1"/>
    <property type="molecule type" value="Genomic_DNA"/>
</dbReference>
<gene>
    <name evidence="2" type="ORF">KTA_16140</name>
</gene>
<name>A0A455T4K5_9CHLR</name>
<protein>
    <submittedName>
        <fullName evidence="2">Uncharacterized protein</fullName>
    </submittedName>
</protein>
<sequence>MQPAEAASCRGSGSEADETPAETSPAALLQQRRLEFLRYLVRRGLVNEGFDQEHLPEQYRLP</sequence>
<accession>A0A455T4K5</accession>
<evidence type="ECO:0000256" key="1">
    <source>
        <dbReference type="SAM" id="MobiDB-lite"/>
    </source>
</evidence>
<organism evidence="2">
    <name type="scientific">Thermogemmatispora argillosa</name>
    <dbReference type="NCBI Taxonomy" id="2045280"/>
    <lineage>
        <taxon>Bacteria</taxon>
        <taxon>Bacillati</taxon>
        <taxon>Chloroflexota</taxon>
        <taxon>Ktedonobacteria</taxon>
        <taxon>Thermogemmatisporales</taxon>
        <taxon>Thermogemmatisporaceae</taxon>
        <taxon>Thermogemmatispora</taxon>
    </lineage>
</organism>
<dbReference type="AlphaFoldDB" id="A0A455T4K5"/>
<feature type="region of interest" description="Disordered" evidence="1">
    <location>
        <begin position="1"/>
        <end position="27"/>
    </location>
</feature>